<evidence type="ECO:0000313" key="1">
    <source>
        <dbReference type="EMBL" id="KAG9224078.1"/>
    </source>
</evidence>
<organism evidence="1 2">
    <name type="scientific">Pleurotus cornucopiae</name>
    <name type="common">Cornucopia mushroom</name>
    <dbReference type="NCBI Taxonomy" id="5321"/>
    <lineage>
        <taxon>Eukaryota</taxon>
        <taxon>Fungi</taxon>
        <taxon>Dikarya</taxon>
        <taxon>Basidiomycota</taxon>
        <taxon>Agaricomycotina</taxon>
        <taxon>Agaricomycetes</taxon>
        <taxon>Agaricomycetidae</taxon>
        <taxon>Agaricales</taxon>
        <taxon>Pleurotineae</taxon>
        <taxon>Pleurotaceae</taxon>
        <taxon>Pleurotus</taxon>
    </lineage>
</organism>
<keyword evidence="2" id="KW-1185">Reference proteome</keyword>
<name>A0ACB7J0L4_PLECO</name>
<dbReference type="Proteomes" id="UP000824881">
    <property type="component" value="Unassembled WGS sequence"/>
</dbReference>
<accession>A0ACB7J0L4</accession>
<evidence type="ECO:0000313" key="2">
    <source>
        <dbReference type="Proteomes" id="UP000824881"/>
    </source>
</evidence>
<sequence length="335" mass="36516">MLHVVGIPILSLLTVAEATGLRNVTIDDSYGDEITHNLPTYTPSSVWTSGAARAQPNASLAYNGTWHDTTSHPGEAAHVVSFDFTGLLELHFVATYIVTSAGVSLYAYCIIANTPPPSSKYFDTFADYSFLLDGDIVGKYQHEVDETYNFLYDTPVYVNQTMENVLHHFSLVINSTERAVLLLFDYAVYTTVVEGTKSTTSDSSQKSSTGLPYVASGAEHRSNAGGIVGSVLGAISFVSCIGVLLVIRRQRKRRIDPNFHNESNVGMARGPRPALVANLPVPGPGPAHGLGRADHKDEIRELQQTIQNLRVEKRGMRAALVVNTVPQTVDFRRHA</sequence>
<reference evidence="1 2" key="1">
    <citation type="journal article" date="2021" name="Appl. Environ. Microbiol.">
        <title>Genetic linkage and physical mapping for an oyster mushroom Pleurotus cornucopiae and QTL analysis for the trait cap color.</title>
        <authorList>
            <person name="Zhang Y."/>
            <person name="Gao W."/>
            <person name="Sonnenberg A."/>
            <person name="Chen Q."/>
            <person name="Zhang J."/>
            <person name="Huang C."/>
        </authorList>
    </citation>
    <scope>NUCLEOTIDE SEQUENCE [LARGE SCALE GENOMIC DNA]</scope>
    <source>
        <strain evidence="1">CCMSSC00406</strain>
    </source>
</reference>
<gene>
    <name evidence="1" type="ORF">CCMSSC00406_0010012</name>
</gene>
<comment type="caution">
    <text evidence="1">The sequence shown here is derived from an EMBL/GenBank/DDBJ whole genome shotgun (WGS) entry which is preliminary data.</text>
</comment>
<dbReference type="EMBL" id="WQMT02000004">
    <property type="protein sequence ID" value="KAG9224078.1"/>
    <property type="molecule type" value="Genomic_DNA"/>
</dbReference>
<protein>
    <submittedName>
        <fullName evidence="1">Uncharacterized protein</fullName>
    </submittedName>
</protein>
<proteinExistence type="predicted"/>